<evidence type="ECO:0000256" key="25">
    <source>
        <dbReference type="SAM" id="Phobius"/>
    </source>
</evidence>
<comment type="cofactor">
    <cofactor evidence="2">
        <name>Mn(2+)</name>
        <dbReference type="ChEBI" id="CHEBI:29035"/>
    </cofactor>
</comment>
<evidence type="ECO:0000256" key="13">
    <source>
        <dbReference type="ARBA" id="ARBA00022801"/>
    </source>
</evidence>
<gene>
    <name evidence="28" type="ORF">C1I99_09645</name>
</gene>
<feature type="domain" description="Histidine kinase" evidence="26">
    <location>
        <begin position="133"/>
        <end position="353"/>
    </location>
</feature>
<evidence type="ECO:0000259" key="26">
    <source>
        <dbReference type="PROSITE" id="PS50109"/>
    </source>
</evidence>
<comment type="cofactor">
    <cofactor evidence="4">
        <name>a divalent metal cation</name>
        <dbReference type="ChEBI" id="CHEBI:60240"/>
    </cofactor>
</comment>
<organism evidence="28 29">
    <name type="scientific">Micromonospora deserti</name>
    <dbReference type="NCBI Taxonomy" id="2070366"/>
    <lineage>
        <taxon>Bacteria</taxon>
        <taxon>Bacillati</taxon>
        <taxon>Actinomycetota</taxon>
        <taxon>Actinomycetes</taxon>
        <taxon>Micromonosporales</taxon>
        <taxon>Micromonosporaceae</taxon>
        <taxon>Micromonospora</taxon>
    </lineage>
</organism>
<evidence type="ECO:0000256" key="6">
    <source>
        <dbReference type="ARBA" id="ARBA00012438"/>
    </source>
</evidence>
<evidence type="ECO:0000256" key="2">
    <source>
        <dbReference type="ARBA" id="ARBA00001936"/>
    </source>
</evidence>
<keyword evidence="11" id="KW-0547">Nucleotide-binding</keyword>
<keyword evidence="14" id="KW-0067">ATP-binding</keyword>
<evidence type="ECO:0000256" key="11">
    <source>
        <dbReference type="ARBA" id="ARBA00022741"/>
    </source>
</evidence>
<evidence type="ECO:0000256" key="8">
    <source>
        <dbReference type="ARBA" id="ARBA00022553"/>
    </source>
</evidence>
<dbReference type="PROSITE" id="PS50109">
    <property type="entry name" value="HIS_KIN"/>
    <property type="match status" value="1"/>
</dbReference>
<evidence type="ECO:0000256" key="19">
    <source>
        <dbReference type="ARBA" id="ARBA00023016"/>
    </source>
</evidence>
<sequence length="360" mass="38375">MTSTLLTGVDRVLELLPRPLDPVRSIKVKLGILLVASFTAGLAYFWYAIGWLPPMTSATAIAVALLTSQVLAHGMTSPLREMTAAAGGMARGDYTRRVRATSRDEVGELAQAFNKMAEDLHAADQRRRELIANVSHELRTPITALQGALENMVDGVAEPDPAALRAALAQTERLGHLVADLLDLSRLDAGVVPLRRVRIDVADFLDEAVEHARATAAGAGRDVRFRLEGPSTPLIVHADPGRLHQVFANLLDNAARHSPVGGTVRVSAEEHGGQLRFEVSDEGEGIPAAARSRVFERFTRGDRAAGGGTGLGLAIARWVVELHGGHIQVLDPSIPAGGTGPGCRIRVSLPADETIREEVA</sequence>
<evidence type="ECO:0000256" key="10">
    <source>
        <dbReference type="ARBA" id="ARBA00022692"/>
    </source>
</evidence>
<keyword evidence="13" id="KW-0378">Hydrolase</keyword>
<dbReference type="InterPro" id="IPR004358">
    <property type="entry name" value="Sig_transdc_His_kin-like_C"/>
</dbReference>
<evidence type="ECO:0000256" key="23">
    <source>
        <dbReference type="ARBA" id="ARBA00040454"/>
    </source>
</evidence>
<dbReference type="GO" id="GO:0005524">
    <property type="term" value="F:ATP binding"/>
    <property type="evidence" value="ECO:0007669"/>
    <property type="project" value="UniProtKB-KW"/>
</dbReference>
<dbReference type="Pfam" id="PF02518">
    <property type="entry name" value="HATPase_c"/>
    <property type="match status" value="1"/>
</dbReference>
<dbReference type="SMART" id="SM00387">
    <property type="entry name" value="HATPase_c"/>
    <property type="match status" value="1"/>
</dbReference>
<keyword evidence="8" id="KW-0597">Phosphoprotein</keyword>
<dbReference type="PRINTS" id="PR00344">
    <property type="entry name" value="BCTRLSENSOR"/>
</dbReference>
<evidence type="ECO:0000256" key="22">
    <source>
        <dbReference type="ARBA" id="ARBA00023211"/>
    </source>
</evidence>
<accession>A0A2W2DTL7</accession>
<evidence type="ECO:0000256" key="5">
    <source>
        <dbReference type="ARBA" id="ARBA00004651"/>
    </source>
</evidence>
<evidence type="ECO:0000256" key="4">
    <source>
        <dbReference type="ARBA" id="ARBA00001968"/>
    </source>
</evidence>
<keyword evidence="12 28" id="KW-0418">Kinase</keyword>
<dbReference type="SMART" id="SM00304">
    <property type="entry name" value="HAMP"/>
    <property type="match status" value="1"/>
</dbReference>
<dbReference type="Pfam" id="PF00672">
    <property type="entry name" value="HAMP"/>
    <property type="match status" value="1"/>
</dbReference>
<dbReference type="SUPFAM" id="SSF158472">
    <property type="entry name" value="HAMP domain-like"/>
    <property type="match status" value="1"/>
</dbReference>
<evidence type="ECO:0000256" key="15">
    <source>
        <dbReference type="ARBA" id="ARBA00022842"/>
    </source>
</evidence>
<keyword evidence="19" id="KW-0346">Stress response</keyword>
<dbReference type="SUPFAM" id="SSF55874">
    <property type="entry name" value="ATPase domain of HSP90 chaperone/DNA topoisomerase II/histidine kinase"/>
    <property type="match status" value="1"/>
</dbReference>
<comment type="catalytic activity">
    <reaction evidence="1">
        <text>ATP + protein L-histidine = ADP + protein N-phospho-L-histidine.</text>
        <dbReference type="EC" id="2.7.13.3"/>
    </reaction>
</comment>
<dbReference type="GO" id="GO:0004721">
    <property type="term" value="F:phosphoprotein phosphatase activity"/>
    <property type="evidence" value="ECO:0007669"/>
    <property type="project" value="UniProtKB-KW"/>
</dbReference>
<dbReference type="EC" id="2.7.13.3" evidence="6"/>
<dbReference type="CDD" id="cd06225">
    <property type="entry name" value="HAMP"/>
    <property type="match status" value="1"/>
</dbReference>
<keyword evidence="7" id="KW-1003">Cell membrane</keyword>
<dbReference type="SUPFAM" id="SSF47384">
    <property type="entry name" value="Homodimeric domain of signal transducing histidine kinase"/>
    <property type="match status" value="1"/>
</dbReference>
<evidence type="ECO:0000256" key="12">
    <source>
        <dbReference type="ARBA" id="ARBA00022777"/>
    </source>
</evidence>
<keyword evidence="22" id="KW-0464">Manganese</keyword>
<evidence type="ECO:0000256" key="17">
    <source>
        <dbReference type="ARBA" id="ARBA00022989"/>
    </source>
</evidence>
<keyword evidence="10 25" id="KW-0812">Transmembrane</keyword>
<dbReference type="InterPro" id="IPR003661">
    <property type="entry name" value="HisK_dim/P_dom"/>
</dbReference>
<dbReference type="InterPro" id="IPR036890">
    <property type="entry name" value="HATPase_C_sf"/>
</dbReference>
<dbReference type="FunFam" id="3.30.565.10:FF:000006">
    <property type="entry name" value="Sensor histidine kinase WalK"/>
    <property type="match status" value="1"/>
</dbReference>
<feature type="domain" description="HAMP" evidence="27">
    <location>
        <begin position="73"/>
        <end position="125"/>
    </location>
</feature>
<reference evidence="28 29" key="1">
    <citation type="submission" date="2018-01" db="EMBL/GenBank/DDBJ databases">
        <title>Draft genome sequence of Salinispora sp. 13K206.</title>
        <authorList>
            <person name="Sahin N."/>
            <person name="Saygin H."/>
            <person name="Ay H."/>
        </authorList>
    </citation>
    <scope>NUCLEOTIDE SEQUENCE [LARGE SCALE GENOMIC DNA]</scope>
    <source>
        <strain evidence="28 29">13K206</strain>
    </source>
</reference>
<keyword evidence="9" id="KW-0808">Transferase</keyword>
<keyword evidence="18" id="KW-0902">Two-component regulatory system</keyword>
<dbReference type="EMBL" id="POUB01000044">
    <property type="protein sequence ID" value="PZG00457.1"/>
    <property type="molecule type" value="Genomic_DNA"/>
</dbReference>
<comment type="cofactor">
    <cofactor evidence="3">
        <name>Mg(2+)</name>
        <dbReference type="ChEBI" id="CHEBI:18420"/>
    </cofactor>
</comment>
<dbReference type="InterPro" id="IPR036097">
    <property type="entry name" value="HisK_dim/P_sf"/>
</dbReference>
<dbReference type="Gene3D" id="6.10.340.10">
    <property type="match status" value="1"/>
</dbReference>
<comment type="caution">
    <text evidence="28">The sequence shown here is derived from an EMBL/GenBank/DDBJ whole genome shotgun (WGS) entry which is preliminary data.</text>
</comment>
<feature type="transmembrane region" description="Helical" evidence="25">
    <location>
        <begin position="30"/>
        <end position="49"/>
    </location>
</feature>
<dbReference type="InterPro" id="IPR003594">
    <property type="entry name" value="HATPase_dom"/>
</dbReference>
<comment type="subcellular location">
    <subcellularLocation>
        <location evidence="5">Cell membrane</location>
        <topology evidence="5">Multi-pass membrane protein</topology>
    </subcellularLocation>
</comment>
<dbReference type="RefSeq" id="WP_111133870.1">
    <property type="nucleotide sequence ID" value="NZ_POUB01000044.1"/>
</dbReference>
<keyword evidence="15" id="KW-0460">Magnesium</keyword>
<evidence type="ECO:0000313" key="28">
    <source>
        <dbReference type="EMBL" id="PZG00457.1"/>
    </source>
</evidence>
<keyword evidence="29" id="KW-1185">Reference proteome</keyword>
<evidence type="ECO:0000259" key="27">
    <source>
        <dbReference type="PROSITE" id="PS50885"/>
    </source>
</evidence>
<proteinExistence type="predicted"/>
<dbReference type="GO" id="GO:0005886">
    <property type="term" value="C:plasma membrane"/>
    <property type="evidence" value="ECO:0007669"/>
    <property type="project" value="UniProtKB-SubCell"/>
</dbReference>
<evidence type="ECO:0000313" key="29">
    <source>
        <dbReference type="Proteomes" id="UP000248749"/>
    </source>
</evidence>
<evidence type="ECO:0000256" key="1">
    <source>
        <dbReference type="ARBA" id="ARBA00000085"/>
    </source>
</evidence>
<evidence type="ECO:0000256" key="21">
    <source>
        <dbReference type="ARBA" id="ARBA00023136"/>
    </source>
</evidence>
<dbReference type="GO" id="GO:0000155">
    <property type="term" value="F:phosphorelay sensor kinase activity"/>
    <property type="evidence" value="ECO:0007669"/>
    <property type="project" value="InterPro"/>
</dbReference>
<dbReference type="AlphaFoldDB" id="A0A2W2DTL7"/>
<dbReference type="CDD" id="cd00075">
    <property type="entry name" value="HATPase"/>
    <property type="match status" value="1"/>
</dbReference>
<dbReference type="InterPro" id="IPR005467">
    <property type="entry name" value="His_kinase_dom"/>
</dbReference>
<dbReference type="PANTHER" id="PTHR44936:SF9">
    <property type="entry name" value="SENSOR PROTEIN CREC"/>
    <property type="match status" value="1"/>
</dbReference>
<evidence type="ECO:0000256" key="16">
    <source>
        <dbReference type="ARBA" id="ARBA00022912"/>
    </source>
</evidence>
<keyword evidence="16" id="KW-0904">Protein phosphatase</keyword>
<dbReference type="PROSITE" id="PS50885">
    <property type="entry name" value="HAMP"/>
    <property type="match status" value="1"/>
</dbReference>
<evidence type="ECO:0000256" key="9">
    <source>
        <dbReference type="ARBA" id="ARBA00022679"/>
    </source>
</evidence>
<dbReference type="Gene3D" id="1.10.287.130">
    <property type="match status" value="1"/>
</dbReference>
<protein>
    <recommendedName>
        <fullName evidence="23">Signal transduction histidine-protein kinase/phosphatase MprB</fullName>
        <ecNumber evidence="6">2.7.13.3</ecNumber>
    </recommendedName>
    <alternativeName>
        <fullName evidence="24">Mycobacterial persistence regulator B</fullName>
    </alternativeName>
</protein>
<evidence type="ECO:0000256" key="7">
    <source>
        <dbReference type="ARBA" id="ARBA00022475"/>
    </source>
</evidence>
<dbReference type="InterPro" id="IPR050980">
    <property type="entry name" value="2C_sensor_his_kinase"/>
</dbReference>
<dbReference type="OrthoDB" id="9786919at2"/>
<keyword evidence="17 25" id="KW-1133">Transmembrane helix</keyword>
<dbReference type="InterPro" id="IPR003660">
    <property type="entry name" value="HAMP_dom"/>
</dbReference>
<dbReference type="FunFam" id="1.10.287.130:FF:000001">
    <property type="entry name" value="Two-component sensor histidine kinase"/>
    <property type="match status" value="1"/>
</dbReference>
<dbReference type="CDD" id="cd00082">
    <property type="entry name" value="HisKA"/>
    <property type="match status" value="1"/>
</dbReference>
<keyword evidence="21 25" id="KW-0472">Membrane</keyword>
<keyword evidence="20" id="KW-0843">Virulence</keyword>
<dbReference type="Gene3D" id="3.30.565.10">
    <property type="entry name" value="Histidine kinase-like ATPase, C-terminal domain"/>
    <property type="match status" value="1"/>
</dbReference>
<name>A0A2W2DTL7_9ACTN</name>
<dbReference type="Pfam" id="PF00512">
    <property type="entry name" value="HisKA"/>
    <property type="match status" value="1"/>
</dbReference>
<evidence type="ECO:0000256" key="3">
    <source>
        <dbReference type="ARBA" id="ARBA00001946"/>
    </source>
</evidence>
<evidence type="ECO:0000256" key="20">
    <source>
        <dbReference type="ARBA" id="ARBA00023026"/>
    </source>
</evidence>
<dbReference type="Proteomes" id="UP000248749">
    <property type="component" value="Unassembled WGS sequence"/>
</dbReference>
<dbReference type="PANTHER" id="PTHR44936">
    <property type="entry name" value="SENSOR PROTEIN CREC"/>
    <property type="match status" value="1"/>
</dbReference>
<evidence type="ECO:0000256" key="24">
    <source>
        <dbReference type="ARBA" id="ARBA00041776"/>
    </source>
</evidence>
<evidence type="ECO:0000256" key="18">
    <source>
        <dbReference type="ARBA" id="ARBA00023012"/>
    </source>
</evidence>
<evidence type="ECO:0000256" key="14">
    <source>
        <dbReference type="ARBA" id="ARBA00022840"/>
    </source>
</evidence>
<dbReference type="GO" id="GO:0005509">
    <property type="term" value="F:calcium ion binding"/>
    <property type="evidence" value="ECO:0007669"/>
    <property type="project" value="UniProtKB-ARBA"/>
</dbReference>
<dbReference type="SMART" id="SM00388">
    <property type="entry name" value="HisKA"/>
    <property type="match status" value="1"/>
</dbReference>